<dbReference type="EMBL" id="WFKQ01000013">
    <property type="protein sequence ID" value="MUG33301.1"/>
    <property type="molecule type" value="Genomic_DNA"/>
</dbReference>
<protein>
    <submittedName>
        <fullName evidence="1">Uncharacterized protein</fullName>
    </submittedName>
</protein>
<organism evidence="1 2">
    <name type="scientific">Psychrobacter sanguinis</name>
    <dbReference type="NCBI Taxonomy" id="861445"/>
    <lineage>
        <taxon>Bacteria</taxon>
        <taxon>Pseudomonadati</taxon>
        <taxon>Pseudomonadota</taxon>
        <taxon>Gammaproteobacteria</taxon>
        <taxon>Moraxellales</taxon>
        <taxon>Moraxellaceae</taxon>
        <taxon>Psychrobacter</taxon>
    </lineage>
</organism>
<proteinExistence type="predicted"/>
<dbReference type="Proteomes" id="UP000442109">
    <property type="component" value="Unassembled WGS sequence"/>
</dbReference>
<reference evidence="1 2" key="1">
    <citation type="journal article" date="2019" name="PLoS ONE">
        <title>Pup mortality in New Zealand sea lions (Phocarctos hookeri) at Enderby Island, Auckland Islands, 2013-18.</title>
        <authorList>
            <person name="Michael S.A."/>
            <person name="Hayman D.T.S."/>
            <person name="Gray R."/>
            <person name="Zhang J."/>
            <person name="Rogers L."/>
            <person name="Roe W.D."/>
        </authorList>
    </citation>
    <scope>NUCLEOTIDE SEQUENCE [LARGE SCALE GENOMIC DNA]</scope>
    <source>
        <strain evidence="1 2">SM868</strain>
    </source>
</reference>
<evidence type="ECO:0000313" key="2">
    <source>
        <dbReference type="Proteomes" id="UP000442109"/>
    </source>
</evidence>
<sequence length="205" mass="22931">MSRIVPYKNSISEKSKAAPADDSDASLVKVLSAIEPLAQICQTQPIGYVVELGSNEAADKHLAQARQCLSQLAKNSVWSTEFVNPDYTATEDNPKPDYTNQCGYLIMGVHTALDNPSLGELIKTTKIIEKQIQNEFFEAQKLSQLDVHSVIHNMSEPKNRRVIIDIDVLAIKTADNELIGIAERYPFKHHEWVGLQELHQKGHLE</sequence>
<keyword evidence="2" id="KW-1185">Reference proteome</keyword>
<dbReference type="OrthoDB" id="6658256at2"/>
<dbReference type="AlphaFoldDB" id="A0A844M2Y1"/>
<dbReference type="RefSeq" id="WP_155587677.1">
    <property type="nucleotide sequence ID" value="NZ_WFKQ01000013.1"/>
</dbReference>
<comment type="caution">
    <text evidence="1">The sequence shown here is derived from an EMBL/GenBank/DDBJ whole genome shotgun (WGS) entry which is preliminary data.</text>
</comment>
<gene>
    <name evidence="1" type="ORF">GB996_10960</name>
</gene>
<name>A0A844M2Y1_9GAMM</name>
<accession>A0A844M2Y1</accession>
<evidence type="ECO:0000313" key="1">
    <source>
        <dbReference type="EMBL" id="MUG33301.1"/>
    </source>
</evidence>